<evidence type="ECO:0000313" key="1">
    <source>
        <dbReference type="EMBL" id="CUU07479.1"/>
    </source>
</evidence>
<dbReference type="Proteomes" id="UP000320623">
    <property type="component" value="Unassembled WGS sequence"/>
</dbReference>
<proteinExistence type="predicted"/>
<keyword evidence="2" id="KW-1185">Reference proteome</keyword>
<dbReference type="RefSeq" id="WP_140945535.1">
    <property type="nucleotide sequence ID" value="NZ_FAOO01000014.1"/>
</dbReference>
<dbReference type="AlphaFoldDB" id="A0A0S4N8B4"/>
<dbReference type="Gene3D" id="3.40.50.720">
    <property type="entry name" value="NAD(P)-binding Rossmann-like Domain"/>
    <property type="match status" value="1"/>
</dbReference>
<dbReference type="EMBL" id="FAOO01000014">
    <property type="protein sequence ID" value="CUU07479.1"/>
    <property type="molecule type" value="Genomic_DNA"/>
</dbReference>
<reference evidence="2" key="1">
    <citation type="submission" date="2015-11" db="EMBL/GenBank/DDBJ databases">
        <authorList>
            <person name="Varghese N."/>
        </authorList>
    </citation>
    <scope>NUCLEOTIDE SEQUENCE [LARGE SCALE GENOMIC DNA]</scope>
</reference>
<evidence type="ECO:0000313" key="2">
    <source>
        <dbReference type="Proteomes" id="UP000320623"/>
    </source>
</evidence>
<dbReference type="InterPro" id="IPR036291">
    <property type="entry name" value="NAD(P)-bd_dom_sf"/>
</dbReference>
<dbReference type="SUPFAM" id="SSF51735">
    <property type="entry name" value="NAD(P)-binding Rossmann-fold domains"/>
    <property type="match status" value="1"/>
</dbReference>
<protein>
    <recommendedName>
        <fullName evidence="3">Short-chain dehydrogenase</fullName>
    </recommendedName>
</protein>
<dbReference type="OrthoDB" id="9803111at2"/>
<organism evidence="1 2">
    <name type="scientific">Candidatus Thermokryptus mobilis</name>
    <dbReference type="NCBI Taxonomy" id="1643428"/>
    <lineage>
        <taxon>Bacteria</taxon>
        <taxon>Pseudomonadati</taxon>
        <taxon>Candidatus Kryptoniota</taxon>
        <taxon>Candidatus Thermokryptus</taxon>
    </lineage>
</organism>
<sequence>MDIKGKSVLILGAWGLVGSAVTRRIVQEKPRNVIIASLKQWEAEEAVEALRKEFPEYDRNFFIPWWGNIFVRDEFKDMSREEILSNPEYRRVLINDILGELTEDTLKQSALYKLLNRFSPEIIIDCINTATAIAYQDIFTTSIEVMQAIDRFKASDNTKDKEALIEVTERLLATLYVPQLIRHVQILYRSMQEVGTKIYVKIGTSGTGGMGLNIPYTHSEERPSKVLLSKSAVAGAHTLLLFLMGRTPDAPITKEIKPTAAIAWKKIGFGEIKRQGRPIELIDCPPEKAFKLNGIIELKITEDNFEKLNETLHSVFIDTGENGLFSRAEFETLSTPGQMEYVTPEEIAEVVVFEIKGGNTGHDIINALDHATLEPTYRAGFLTETALKRMRELEQKYGVESVAFELLGPPRLTKLLYEAHLLKLAYGSIENAAKQNPKDMSQKCEEIIKTNKKLRSQIISIGIPILMPDGETLIRGNEIKIPPYRGENKVEITPEKINQWAYDGWVDLRPENMEIWKKRFQKIMEEVNLIPATDTSSRYVRTREYWEDFKTINEGKIAGWILDREEHGMRMKS</sequence>
<evidence type="ECO:0008006" key="3">
    <source>
        <dbReference type="Google" id="ProtNLM"/>
    </source>
</evidence>
<dbReference type="STRING" id="1643428.GCA_001442855_01769"/>
<accession>A0A0S4N8B4</accession>
<gene>
    <name evidence="1" type="ORF">JGI1_01806</name>
</gene>
<name>A0A0S4N8B4_9BACT</name>